<proteinExistence type="predicted"/>
<reference evidence="2" key="1">
    <citation type="journal article" date="2023" name="Nat. Plants">
        <title>Single-cell RNA sequencing provides a high-resolution roadmap for understanding the multicellular compartmentation of specialized metabolism.</title>
        <authorList>
            <person name="Sun S."/>
            <person name="Shen X."/>
            <person name="Li Y."/>
            <person name="Li Y."/>
            <person name="Wang S."/>
            <person name="Li R."/>
            <person name="Zhang H."/>
            <person name="Shen G."/>
            <person name="Guo B."/>
            <person name="Wei J."/>
            <person name="Xu J."/>
            <person name="St-Pierre B."/>
            <person name="Chen S."/>
            <person name="Sun C."/>
        </authorList>
    </citation>
    <scope>NUCLEOTIDE SEQUENCE [LARGE SCALE GENOMIC DNA]</scope>
</reference>
<accession>A0ACB9ZIH6</accession>
<dbReference type="EMBL" id="CM044708">
    <property type="protein sequence ID" value="KAI5647298.1"/>
    <property type="molecule type" value="Genomic_DNA"/>
</dbReference>
<organism evidence="1 2">
    <name type="scientific">Catharanthus roseus</name>
    <name type="common">Madagascar periwinkle</name>
    <name type="synonym">Vinca rosea</name>
    <dbReference type="NCBI Taxonomy" id="4058"/>
    <lineage>
        <taxon>Eukaryota</taxon>
        <taxon>Viridiplantae</taxon>
        <taxon>Streptophyta</taxon>
        <taxon>Embryophyta</taxon>
        <taxon>Tracheophyta</taxon>
        <taxon>Spermatophyta</taxon>
        <taxon>Magnoliopsida</taxon>
        <taxon>eudicotyledons</taxon>
        <taxon>Gunneridae</taxon>
        <taxon>Pentapetalae</taxon>
        <taxon>asterids</taxon>
        <taxon>lamiids</taxon>
        <taxon>Gentianales</taxon>
        <taxon>Apocynaceae</taxon>
        <taxon>Rauvolfioideae</taxon>
        <taxon>Vinceae</taxon>
        <taxon>Catharanthinae</taxon>
        <taxon>Catharanthus</taxon>
    </lineage>
</organism>
<comment type="caution">
    <text evidence="1">The sequence shown here is derived from an EMBL/GenBank/DDBJ whole genome shotgun (WGS) entry which is preliminary data.</text>
</comment>
<evidence type="ECO:0000313" key="1">
    <source>
        <dbReference type="EMBL" id="KAI5647298.1"/>
    </source>
</evidence>
<evidence type="ECO:0000313" key="2">
    <source>
        <dbReference type="Proteomes" id="UP001060085"/>
    </source>
</evidence>
<gene>
    <name evidence="1" type="ORF">M9H77_33303</name>
</gene>
<keyword evidence="2" id="KW-1185">Reference proteome</keyword>
<name>A0ACB9ZIH6_CATRO</name>
<protein>
    <submittedName>
        <fullName evidence="1">Uncharacterized protein</fullName>
    </submittedName>
</protein>
<dbReference type="Proteomes" id="UP001060085">
    <property type="component" value="Linkage Group LG08"/>
</dbReference>
<sequence>MATRTIGTKKSQPTTARKFVGVRQRPSGRWVAEIKDSSQHVRLWLGTYDTPEEAARAYDEAAIALRGENARTNFAIINPKSVNNSSSMVDHQFLVQESDNNRHEGLSFSSLKAKLSKNLQNIMARNSENKACKSRVSDHFTFASIFHFKGGYNNYQYQNQNQRNPIDIKSIDKVVQPSVIVPPLVSSDEPYEPCSWDTSSLSDCSNEWIDSTRNYGGSFDSEGSDISCNNIGEKGFGDQMMMGWMSSPEMMSSEEESLRSKRFKVSSSVVIPPSFMDSPTFCESPFYG</sequence>